<evidence type="ECO:0000313" key="1">
    <source>
        <dbReference type="EMBL" id="ROO86677.1"/>
    </source>
</evidence>
<organism evidence="1 2">
    <name type="scientific">Actinocorallia herbida</name>
    <dbReference type="NCBI Taxonomy" id="58109"/>
    <lineage>
        <taxon>Bacteria</taxon>
        <taxon>Bacillati</taxon>
        <taxon>Actinomycetota</taxon>
        <taxon>Actinomycetes</taxon>
        <taxon>Streptosporangiales</taxon>
        <taxon>Thermomonosporaceae</taxon>
        <taxon>Actinocorallia</taxon>
    </lineage>
</organism>
<dbReference type="Gene3D" id="2.160.20.80">
    <property type="entry name" value="E3 ubiquitin-protein ligase SopA"/>
    <property type="match status" value="1"/>
</dbReference>
<dbReference type="InterPro" id="IPR051082">
    <property type="entry name" value="Pentapeptide-BTB/POZ_domain"/>
</dbReference>
<dbReference type="Proteomes" id="UP000272400">
    <property type="component" value="Unassembled WGS sequence"/>
</dbReference>
<dbReference type="EMBL" id="RJKE01000001">
    <property type="protein sequence ID" value="ROO86677.1"/>
    <property type="molecule type" value="Genomic_DNA"/>
</dbReference>
<proteinExistence type="predicted"/>
<dbReference type="SUPFAM" id="SSF141571">
    <property type="entry name" value="Pentapeptide repeat-like"/>
    <property type="match status" value="1"/>
</dbReference>
<gene>
    <name evidence="1" type="ORF">EDD29_4254</name>
</gene>
<name>A0A3N1CZI2_9ACTN</name>
<comment type="caution">
    <text evidence="1">The sequence shown here is derived from an EMBL/GenBank/DDBJ whole genome shotgun (WGS) entry which is preliminary data.</text>
</comment>
<dbReference type="OrthoDB" id="2579959at2"/>
<dbReference type="AlphaFoldDB" id="A0A3N1CZI2"/>
<dbReference type="PANTHER" id="PTHR14136">
    <property type="entry name" value="BTB_POZ DOMAIN-CONTAINING PROTEIN KCTD9"/>
    <property type="match status" value="1"/>
</dbReference>
<dbReference type="RefSeq" id="WP_123666056.1">
    <property type="nucleotide sequence ID" value="NZ_RJKE01000001.1"/>
</dbReference>
<sequence>MPKPRSLTDLPYARFLAAADGPPVRSGDYETVHFADLDLTGVQADGARFLESAFSSVDLTDARLRNALFNEVWMQSGRLVGTNLAESRWLDSEVCVASLAGTALYGAELTRVAFFGCKLVAVNLREARLRDVVFADCSLDGVDLTGATLTNVSFPGSTLHDVALDRTTMRHVDLRQARDLSFQAGRDSLAGLTVNPHQLLGLAPAFAQILGVTVAD</sequence>
<accession>A0A3N1CZI2</accession>
<dbReference type="Pfam" id="PF00805">
    <property type="entry name" value="Pentapeptide"/>
    <property type="match status" value="1"/>
</dbReference>
<keyword evidence="2" id="KW-1185">Reference proteome</keyword>
<dbReference type="PANTHER" id="PTHR14136:SF17">
    <property type="entry name" value="BTB_POZ DOMAIN-CONTAINING PROTEIN KCTD9"/>
    <property type="match status" value="1"/>
</dbReference>
<reference evidence="1 2" key="1">
    <citation type="submission" date="2018-11" db="EMBL/GenBank/DDBJ databases">
        <title>Sequencing the genomes of 1000 actinobacteria strains.</title>
        <authorList>
            <person name="Klenk H.-P."/>
        </authorList>
    </citation>
    <scope>NUCLEOTIDE SEQUENCE [LARGE SCALE GENOMIC DNA]</scope>
    <source>
        <strain evidence="1 2">DSM 44254</strain>
    </source>
</reference>
<dbReference type="Pfam" id="PF13599">
    <property type="entry name" value="Pentapeptide_4"/>
    <property type="match status" value="1"/>
</dbReference>
<dbReference type="InterPro" id="IPR001646">
    <property type="entry name" value="5peptide_repeat"/>
</dbReference>
<protein>
    <submittedName>
        <fullName evidence="1">Pentapeptide repeat protein</fullName>
    </submittedName>
</protein>
<evidence type="ECO:0000313" key="2">
    <source>
        <dbReference type="Proteomes" id="UP000272400"/>
    </source>
</evidence>